<dbReference type="SUPFAM" id="SSF48179">
    <property type="entry name" value="6-phosphogluconate dehydrogenase C-terminal domain-like"/>
    <property type="match status" value="1"/>
</dbReference>
<dbReference type="InterPro" id="IPR013131">
    <property type="entry name" value="Mannitol_DH_N"/>
</dbReference>
<evidence type="ECO:0000313" key="6">
    <source>
        <dbReference type="EMBL" id="NJC55509.1"/>
    </source>
</evidence>
<keyword evidence="7" id="KW-1185">Reference proteome</keyword>
<feature type="domain" description="Mannitol dehydrogenase N-terminal" evidence="4">
    <location>
        <begin position="42"/>
        <end position="254"/>
    </location>
</feature>
<dbReference type="SUPFAM" id="SSF51735">
    <property type="entry name" value="NAD(P)-binding Rossmann-fold domains"/>
    <property type="match status" value="1"/>
</dbReference>
<comment type="catalytic activity">
    <reaction evidence="2">
        <text>D-mannitol 1-phosphate + NAD(+) = beta-D-fructose 6-phosphate + NADH + H(+)</text>
        <dbReference type="Rhea" id="RHEA:19661"/>
        <dbReference type="ChEBI" id="CHEBI:15378"/>
        <dbReference type="ChEBI" id="CHEBI:57540"/>
        <dbReference type="ChEBI" id="CHEBI:57634"/>
        <dbReference type="ChEBI" id="CHEBI:57945"/>
        <dbReference type="ChEBI" id="CHEBI:61381"/>
        <dbReference type="EC" id="1.1.1.17"/>
    </reaction>
</comment>
<dbReference type="Pfam" id="PF08125">
    <property type="entry name" value="Mannitol_dh_C"/>
    <property type="match status" value="1"/>
</dbReference>
<dbReference type="Pfam" id="PF01232">
    <property type="entry name" value="Mannitol_dh"/>
    <property type="match status" value="1"/>
</dbReference>
<dbReference type="AlphaFoldDB" id="A0A846RP37"/>
<dbReference type="EC" id="1.1.1.57" evidence="6"/>
<dbReference type="InterPro" id="IPR036291">
    <property type="entry name" value="NAD(P)-bd_dom_sf"/>
</dbReference>
<comment type="caution">
    <text evidence="6">The sequence shown here is derived from an EMBL/GenBank/DDBJ whole genome shotgun (WGS) entry which is preliminary data.</text>
</comment>
<feature type="region of interest" description="Disordered" evidence="3">
    <location>
        <begin position="533"/>
        <end position="553"/>
    </location>
</feature>
<dbReference type="GO" id="GO:0008926">
    <property type="term" value="F:mannitol-1-phosphate 5-dehydrogenase activity"/>
    <property type="evidence" value="ECO:0007669"/>
    <property type="project" value="UniProtKB-EC"/>
</dbReference>
<dbReference type="InterPro" id="IPR000669">
    <property type="entry name" value="Mannitol_DH"/>
</dbReference>
<dbReference type="InterPro" id="IPR050988">
    <property type="entry name" value="Mannitol_DH/Oxidoreductase"/>
</dbReference>
<evidence type="ECO:0000259" key="4">
    <source>
        <dbReference type="Pfam" id="PF01232"/>
    </source>
</evidence>
<dbReference type="InterPro" id="IPR013328">
    <property type="entry name" value="6PGD_dom2"/>
</dbReference>
<proteinExistence type="predicted"/>
<gene>
    <name evidence="6" type="ORF">BKA07_000544</name>
</gene>
<keyword evidence="1 6" id="KW-0560">Oxidoreductase</keyword>
<dbReference type="EMBL" id="JAATJN010000001">
    <property type="protein sequence ID" value="NJC55509.1"/>
    <property type="molecule type" value="Genomic_DNA"/>
</dbReference>
<dbReference type="InterPro" id="IPR008927">
    <property type="entry name" value="6-PGluconate_DH-like_C_sf"/>
</dbReference>
<dbReference type="RefSeq" id="WP_167949538.1">
    <property type="nucleotide sequence ID" value="NZ_BAAAPQ010000026.1"/>
</dbReference>
<evidence type="ECO:0000256" key="2">
    <source>
        <dbReference type="ARBA" id="ARBA00048615"/>
    </source>
</evidence>
<reference evidence="6 7" key="1">
    <citation type="submission" date="2020-03" db="EMBL/GenBank/DDBJ databases">
        <title>Sequencing the genomes of 1000 actinobacteria strains.</title>
        <authorList>
            <person name="Klenk H.-P."/>
        </authorList>
    </citation>
    <scope>NUCLEOTIDE SEQUENCE [LARGE SCALE GENOMIC DNA]</scope>
    <source>
        <strain evidence="6 7">DSM 18964</strain>
    </source>
</reference>
<dbReference type="InterPro" id="IPR013118">
    <property type="entry name" value="Mannitol_DH_C"/>
</dbReference>
<accession>A0A846RP37</accession>
<evidence type="ECO:0000259" key="5">
    <source>
        <dbReference type="Pfam" id="PF08125"/>
    </source>
</evidence>
<dbReference type="PANTHER" id="PTHR43362">
    <property type="entry name" value="MANNITOL DEHYDROGENASE DSF1-RELATED"/>
    <property type="match status" value="1"/>
</dbReference>
<protein>
    <submittedName>
        <fullName evidence="6">Fructuronate reductase</fullName>
        <ecNumber evidence="6">1.1.1.57</ecNumber>
    </submittedName>
</protein>
<dbReference type="GO" id="GO:0008866">
    <property type="term" value="F:fructuronate reductase activity"/>
    <property type="evidence" value="ECO:0007669"/>
    <property type="project" value="UniProtKB-EC"/>
</dbReference>
<organism evidence="6 7">
    <name type="scientific">Brevibacterium marinum</name>
    <dbReference type="NCBI Taxonomy" id="418643"/>
    <lineage>
        <taxon>Bacteria</taxon>
        <taxon>Bacillati</taxon>
        <taxon>Actinomycetota</taxon>
        <taxon>Actinomycetes</taxon>
        <taxon>Micrococcales</taxon>
        <taxon>Brevibacteriaceae</taxon>
        <taxon>Brevibacterium</taxon>
    </lineage>
</organism>
<dbReference type="Gene3D" id="3.40.50.720">
    <property type="entry name" value="NAD(P)-binding Rossmann-like Domain"/>
    <property type="match status" value="1"/>
</dbReference>
<sequence length="553" mass="58996">MSLALDSDSFDRFDEFSAAGFRVPQFDPRVMRKATTAAPTWVHLGAGNFFRSVHAIVAQAMLDGGHETGIVLANLRDHTVVENSRRTDDLFVNVVMNADGTIDPALIASVAESAQLASDAATGWDRMSAVFRQSSLQLVTLTITEKGYQTVDASGEALPEIADDVDCGPARNRTAIPALASLLLTRFHAGGTPIALMSTDNFSDNGDRLAQAVRSIADLWVASGQAPAEFADYVSDRQRVAYPSTMVDRITPSPSPAVAAMLAERGLIGADVRERSGGGPLASFSNTESTSYLVVEDDFPNGRPPFELAGVLVGDRELVSRADRMKVCTCLNPLHTAMAVVGCLLGFTRIAHMMDDCDIRALVEGVGRHEGLPVADTPSGLDPAAFLAEVIDVRLPNPGLPDSPQRIATDTSQKLGIRFGETIRRHVDVGDAQHLTWIPFAIAAWVRYLLGVDDDLAPFERSPDPLLPAIDNRLKGMRIGDPETASSARDLLADEAIFGVDLVSVGLAPTVEGHLGAMLAGAGAVRRTLHRLADSTRPEHTAKPSAAARSNHS</sequence>
<feature type="domain" description="Mannitol dehydrogenase C-terminal" evidence="5">
    <location>
        <begin position="325"/>
        <end position="502"/>
    </location>
</feature>
<dbReference type="PANTHER" id="PTHR43362:SF1">
    <property type="entry name" value="MANNITOL DEHYDROGENASE 2-RELATED"/>
    <property type="match status" value="1"/>
</dbReference>
<evidence type="ECO:0000313" key="7">
    <source>
        <dbReference type="Proteomes" id="UP000576792"/>
    </source>
</evidence>
<feature type="compositionally biased region" description="Basic and acidic residues" evidence="3">
    <location>
        <begin position="533"/>
        <end position="542"/>
    </location>
</feature>
<evidence type="ECO:0000256" key="3">
    <source>
        <dbReference type="SAM" id="MobiDB-lite"/>
    </source>
</evidence>
<evidence type="ECO:0000256" key="1">
    <source>
        <dbReference type="ARBA" id="ARBA00023002"/>
    </source>
</evidence>
<name>A0A846RP37_9MICO</name>
<dbReference type="Gene3D" id="1.10.1040.10">
    <property type="entry name" value="N-(1-d-carboxylethyl)-l-norvaline Dehydrogenase, domain 2"/>
    <property type="match status" value="1"/>
</dbReference>
<dbReference type="Proteomes" id="UP000576792">
    <property type="component" value="Unassembled WGS sequence"/>
</dbReference>
<dbReference type="PRINTS" id="PR00084">
    <property type="entry name" value="MTLDHDRGNASE"/>
</dbReference>